<gene>
    <name evidence="1" type="ORF">L3Q82_022788</name>
</gene>
<name>A0ACB8WXN0_9TELE</name>
<proteinExistence type="predicted"/>
<keyword evidence="2" id="KW-1185">Reference proteome</keyword>
<comment type="caution">
    <text evidence="1">The sequence shown here is derived from an EMBL/GenBank/DDBJ whole genome shotgun (WGS) entry which is preliminary data.</text>
</comment>
<evidence type="ECO:0000313" key="2">
    <source>
        <dbReference type="Proteomes" id="UP000831701"/>
    </source>
</evidence>
<sequence length="219" mass="24099">MCFVDLEKAFDRVPLWYSVGGSSTSMGSLWLFAKGCSVSVQPEQELGSHCRGSKSDLFPVHLQEGGSPVWEPQDFNSQLFADDVVLLASSGQDLQYVLLRRFAAECEVAGMRISTSKSEAMVLDWKRLRHLFHLLVGLGTPQSPPGRAGGSVWGEGSLGISAQTAAAHKLRPDMSFRHPYQAYFKVCLLPPAQHRKNDALFVPKRDAKKLVHAFQAGLL</sequence>
<dbReference type="Proteomes" id="UP000831701">
    <property type="component" value="Chromosome 5"/>
</dbReference>
<reference evidence="1" key="1">
    <citation type="submission" date="2022-04" db="EMBL/GenBank/DDBJ databases">
        <title>Jade perch genome.</title>
        <authorList>
            <person name="Chao B."/>
        </authorList>
    </citation>
    <scope>NUCLEOTIDE SEQUENCE</scope>
    <source>
        <strain evidence="1">CB-2022</strain>
    </source>
</reference>
<organism evidence="1 2">
    <name type="scientific">Scortum barcoo</name>
    <name type="common">barcoo grunter</name>
    <dbReference type="NCBI Taxonomy" id="214431"/>
    <lineage>
        <taxon>Eukaryota</taxon>
        <taxon>Metazoa</taxon>
        <taxon>Chordata</taxon>
        <taxon>Craniata</taxon>
        <taxon>Vertebrata</taxon>
        <taxon>Euteleostomi</taxon>
        <taxon>Actinopterygii</taxon>
        <taxon>Neopterygii</taxon>
        <taxon>Teleostei</taxon>
        <taxon>Neoteleostei</taxon>
        <taxon>Acanthomorphata</taxon>
        <taxon>Eupercaria</taxon>
        <taxon>Centrarchiformes</taxon>
        <taxon>Terapontoidei</taxon>
        <taxon>Terapontidae</taxon>
        <taxon>Scortum</taxon>
    </lineage>
</organism>
<dbReference type="EMBL" id="CM041535">
    <property type="protein sequence ID" value="KAI3372279.1"/>
    <property type="molecule type" value="Genomic_DNA"/>
</dbReference>
<evidence type="ECO:0000313" key="1">
    <source>
        <dbReference type="EMBL" id="KAI3372279.1"/>
    </source>
</evidence>
<protein>
    <submittedName>
        <fullName evidence="1">Uncharacterized protein</fullName>
    </submittedName>
</protein>
<accession>A0ACB8WXN0</accession>